<evidence type="ECO:0000256" key="1">
    <source>
        <dbReference type="SAM" id="MobiDB-lite"/>
    </source>
</evidence>
<protein>
    <submittedName>
        <fullName evidence="2">Uncharacterized protein</fullName>
    </submittedName>
</protein>
<gene>
    <name evidence="2" type="ordered locus">A2cp1_3738</name>
</gene>
<feature type="region of interest" description="Disordered" evidence="1">
    <location>
        <begin position="31"/>
        <end position="99"/>
    </location>
</feature>
<keyword evidence="3" id="KW-1185">Reference proteome</keyword>
<evidence type="ECO:0000313" key="2">
    <source>
        <dbReference type="EMBL" id="ACL67064.1"/>
    </source>
</evidence>
<dbReference type="HOGENOM" id="CLU_2314270_0_0_7"/>
<dbReference type="EMBL" id="CP001359">
    <property type="protein sequence ID" value="ACL67064.1"/>
    <property type="molecule type" value="Genomic_DNA"/>
</dbReference>
<reference evidence="2" key="1">
    <citation type="submission" date="2009-01" db="EMBL/GenBank/DDBJ databases">
        <title>Complete sequence of Anaeromyxobacter dehalogenans 2CP-1.</title>
        <authorList>
            <consortium name="US DOE Joint Genome Institute"/>
            <person name="Lucas S."/>
            <person name="Copeland A."/>
            <person name="Lapidus A."/>
            <person name="Glavina del Rio T."/>
            <person name="Dalin E."/>
            <person name="Tice H."/>
            <person name="Bruce D."/>
            <person name="Goodwin L."/>
            <person name="Pitluck S."/>
            <person name="Saunders E."/>
            <person name="Brettin T."/>
            <person name="Detter J.C."/>
            <person name="Han C."/>
            <person name="Larimer F."/>
            <person name="Land M."/>
            <person name="Hauser L."/>
            <person name="Kyrpides N."/>
            <person name="Ovchinnikova G."/>
            <person name="Beliaev A.S."/>
            <person name="Richardson P."/>
        </authorList>
    </citation>
    <scope>NUCLEOTIDE SEQUENCE</scope>
    <source>
        <strain evidence="2">2CP-1</strain>
    </source>
</reference>
<dbReference type="Proteomes" id="UP000007089">
    <property type="component" value="Chromosome"/>
</dbReference>
<evidence type="ECO:0000313" key="3">
    <source>
        <dbReference type="Proteomes" id="UP000007089"/>
    </source>
</evidence>
<organism evidence="2 3">
    <name type="scientific">Anaeromyxobacter dehalogenans (strain ATCC BAA-258 / DSM 21875 / 2CP-1)</name>
    <dbReference type="NCBI Taxonomy" id="455488"/>
    <lineage>
        <taxon>Bacteria</taxon>
        <taxon>Pseudomonadati</taxon>
        <taxon>Myxococcota</taxon>
        <taxon>Myxococcia</taxon>
        <taxon>Myxococcales</taxon>
        <taxon>Cystobacterineae</taxon>
        <taxon>Anaeromyxobacteraceae</taxon>
        <taxon>Anaeromyxobacter</taxon>
    </lineage>
</organism>
<dbReference type="KEGG" id="acp:A2cp1_3738"/>
<proteinExistence type="predicted"/>
<feature type="compositionally biased region" description="Basic and acidic residues" evidence="1">
    <location>
        <begin position="31"/>
        <end position="42"/>
    </location>
</feature>
<sequence>MQRAKVDRPGDVGIDLPAGAAAEALRPSDYHLLEMEPAEPRPVRAHHGPRAHAAEVERPGDVGMDLPAGAAAAELRPSDYHPVEMEPTTGGRTKRRTHH</sequence>
<dbReference type="AlphaFoldDB" id="B8J6U2"/>
<accession>B8J6U2</accession>
<name>B8J6U2_ANAD2</name>